<accession>A0A0F9D9Y1</accession>
<dbReference type="Pfam" id="PF01990">
    <property type="entry name" value="ATP-synt_F"/>
    <property type="match status" value="1"/>
</dbReference>
<evidence type="ECO:0000256" key="3">
    <source>
        <dbReference type="ARBA" id="ARBA00023065"/>
    </source>
</evidence>
<dbReference type="InterPro" id="IPR036906">
    <property type="entry name" value="ATPase_V1_fsu_sf"/>
</dbReference>
<evidence type="ECO:0000256" key="2">
    <source>
        <dbReference type="ARBA" id="ARBA00022448"/>
    </source>
</evidence>
<dbReference type="EMBL" id="LAZR01042716">
    <property type="protein sequence ID" value="KKL08843.1"/>
    <property type="molecule type" value="Genomic_DNA"/>
</dbReference>
<name>A0A0F9D9Y1_9ZZZZ</name>
<evidence type="ECO:0000256" key="1">
    <source>
        <dbReference type="ARBA" id="ARBA00010148"/>
    </source>
</evidence>
<dbReference type="SUPFAM" id="SSF159468">
    <property type="entry name" value="AtpF-like"/>
    <property type="match status" value="1"/>
</dbReference>
<dbReference type="InterPro" id="IPR008218">
    <property type="entry name" value="ATPase_V1-cplx_f_g_su"/>
</dbReference>
<dbReference type="AlphaFoldDB" id="A0A0F9D9Y1"/>
<proteinExistence type="inferred from homology"/>
<dbReference type="Gene3D" id="3.40.50.10580">
    <property type="entry name" value="ATPase, V1 complex, subunit F"/>
    <property type="match status" value="1"/>
</dbReference>
<keyword evidence="2" id="KW-0813">Transport</keyword>
<organism evidence="4">
    <name type="scientific">marine sediment metagenome</name>
    <dbReference type="NCBI Taxonomy" id="412755"/>
    <lineage>
        <taxon>unclassified sequences</taxon>
        <taxon>metagenomes</taxon>
        <taxon>ecological metagenomes</taxon>
    </lineage>
</organism>
<evidence type="ECO:0000313" key="4">
    <source>
        <dbReference type="EMBL" id="KKL08843.1"/>
    </source>
</evidence>
<sequence>MFKIAAVGEEDLIMGFRGIGAELINVDSSKELDDVLERLVSDTTISLIMITETIAKDCMEKITNFRDRSSAIILLIPAHTGSLNLSLKEIQFDVEKAAGIDLLK</sequence>
<reference evidence="4" key="1">
    <citation type="journal article" date="2015" name="Nature">
        <title>Complex archaea that bridge the gap between prokaryotes and eukaryotes.</title>
        <authorList>
            <person name="Spang A."/>
            <person name="Saw J.H."/>
            <person name="Jorgensen S.L."/>
            <person name="Zaremba-Niedzwiedzka K."/>
            <person name="Martijn J."/>
            <person name="Lind A.E."/>
            <person name="van Eijk R."/>
            <person name="Schleper C."/>
            <person name="Guy L."/>
            <person name="Ettema T.J."/>
        </authorList>
    </citation>
    <scope>NUCLEOTIDE SEQUENCE</scope>
</reference>
<protein>
    <recommendedName>
        <fullName evidence="5">V-type ATP synthase subunit F</fullName>
    </recommendedName>
</protein>
<keyword evidence="3" id="KW-0406">Ion transport</keyword>
<gene>
    <name evidence="4" type="ORF">LCGC14_2571820</name>
</gene>
<comment type="similarity">
    <text evidence="1">Belongs to the V-ATPase F subunit family.</text>
</comment>
<evidence type="ECO:0008006" key="5">
    <source>
        <dbReference type="Google" id="ProtNLM"/>
    </source>
</evidence>
<comment type="caution">
    <text evidence="4">The sequence shown here is derived from an EMBL/GenBank/DDBJ whole genome shotgun (WGS) entry which is preliminary data.</text>
</comment>
<dbReference type="GO" id="GO:0046961">
    <property type="term" value="F:proton-transporting ATPase activity, rotational mechanism"/>
    <property type="evidence" value="ECO:0007669"/>
    <property type="project" value="InterPro"/>
</dbReference>